<evidence type="ECO:0000313" key="1">
    <source>
        <dbReference type="EMBL" id="CEF56878.1"/>
    </source>
</evidence>
<proteinExistence type="predicted"/>
<reference evidence="2" key="1">
    <citation type="submission" date="2014-09" db="EMBL/GenBank/DDBJ databases">
        <authorList>
            <person name="Illeghems K.G."/>
        </authorList>
    </citation>
    <scope>NUCLEOTIDE SEQUENCE [LARGE SCALE GENOMIC DNA]</scope>
    <source>
        <strain evidence="2">LMG 23848T</strain>
    </source>
</reference>
<name>A0A0U5F7K1_9PROT</name>
<evidence type="ECO:0000313" key="2">
    <source>
        <dbReference type="Proteomes" id="UP000068250"/>
    </source>
</evidence>
<dbReference type="AlphaFoldDB" id="A0A0U5F7K1"/>
<gene>
    <name evidence="1" type="ORF">AGA_2233</name>
</gene>
<dbReference type="Proteomes" id="UP000068250">
    <property type="component" value="Chromosome I"/>
</dbReference>
<protein>
    <submittedName>
        <fullName evidence="1">Uncharacterized protein</fullName>
    </submittedName>
</protein>
<dbReference type="PATRIC" id="fig|431306.5.peg.2304"/>
<dbReference type="EMBL" id="LN609302">
    <property type="protein sequence ID" value="CEF56878.1"/>
    <property type="molecule type" value="Genomic_DNA"/>
</dbReference>
<accession>A0A0U5F7K1</accession>
<sequence length="74" mass="8453">MCWLGARIVCFWEAAPDWWFFRDNGGRYEHSFADAFDISSYNRFYGSIPFQIGSDIIRIISNLPTAAPAKNTVA</sequence>
<organism evidence="1 2">
    <name type="scientific">Acetobacter ghanensis</name>
    <dbReference type="NCBI Taxonomy" id="431306"/>
    <lineage>
        <taxon>Bacteria</taxon>
        <taxon>Pseudomonadati</taxon>
        <taxon>Pseudomonadota</taxon>
        <taxon>Alphaproteobacteria</taxon>
        <taxon>Acetobacterales</taxon>
        <taxon>Acetobacteraceae</taxon>
        <taxon>Acetobacter</taxon>
    </lineage>
</organism>